<dbReference type="InterPro" id="IPR046336">
    <property type="entry name" value="Lon_prtase_N_sf"/>
</dbReference>
<dbReference type="InterPro" id="IPR008268">
    <property type="entry name" value="Peptidase_S16_AS"/>
</dbReference>
<comment type="function">
    <text evidence="10">ATP-dependent serine protease that mediates the selective degradation of mutant and abnormal proteins as well as certain short-lived regulatory proteins. Required for cellular homeostasis and for survival from DNA damage and developmental changes induced by stress. Degrades polypeptides processively to yield small peptide fragments that are 5 to 10 amino acids long. Binds to DNA in a double-stranded, site-specific manner.</text>
</comment>
<feature type="active site" evidence="10 12">
    <location>
        <position position="738"/>
    </location>
</feature>
<feature type="domain" description="Lon N-terminal" evidence="17">
    <location>
        <begin position="20"/>
        <end position="213"/>
    </location>
</feature>
<dbReference type="Gene3D" id="3.40.50.300">
    <property type="entry name" value="P-loop containing nucleotide triphosphate hydrolases"/>
    <property type="match status" value="1"/>
</dbReference>
<dbReference type="PROSITE" id="PS01046">
    <property type="entry name" value="LON_SER"/>
    <property type="match status" value="1"/>
</dbReference>
<dbReference type="GO" id="GO:0043565">
    <property type="term" value="F:sequence-specific DNA binding"/>
    <property type="evidence" value="ECO:0007669"/>
    <property type="project" value="UniProtKB-UniRule"/>
</dbReference>
<name>A0A1F5F5H3_9BACT</name>
<dbReference type="SUPFAM" id="SSF52540">
    <property type="entry name" value="P-loop containing nucleoside triphosphate hydrolases"/>
    <property type="match status" value="1"/>
</dbReference>
<evidence type="ECO:0000256" key="2">
    <source>
        <dbReference type="ARBA" id="ARBA00022490"/>
    </source>
</evidence>
<accession>A0A1F5F5H3</accession>
<dbReference type="AlphaFoldDB" id="A0A1F5F5H3"/>
<dbReference type="SMART" id="SM00382">
    <property type="entry name" value="AAA"/>
    <property type="match status" value="1"/>
</dbReference>
<dbReference type="InterPro" id="IPR020568">
    <property type="entry name" value="Ribosomal_Su5_D2-typ_SF"/>
</dbReference>
<dbReference type="PROSITE" id="PS51787">
    <property type="entry name" value="LON_N"/>
    <property type="match status" value="1"/>
</dbReference>
<dbReference type="Pfam" id="PF02190">
    <property type="entry name" value="LON_substr_bdg"/>
    <property type="match status" value="1"/>
</dbReference>
<dbReference type="InterPro" id="IPR027417">
    <property type="entry name" value="P-loop_NTPase"/>
</dbReference>
<dbReference type="EMBL" id="MFAK01000023">
    <property type="protein sequence ID" value="OGD74860.1"/>
    <property type="molecule type" value="Genomic_DNA"/>
</dbReference>
<dbReference type="SMART" id="SM00464">
    <property type="entry name" value="LON"/>
    <property type="match status" value="1"/>
</dbReference>
<dbReference type="HAMAP" id="MF_01973">
    <property type="entry name" value="lon_bact"/>
    <property type="match status" value="1"/>
</dbReference>
<evidence type="ECO:0000313" key="19">
    <source>
        <dbReference type="Proteomes" id="UP000176191"/>
    </source>
</evidence>
<dbReference type="GO" id="GO:0004252">
    <property type="term" value="F:serine-type endopeptidase activity"/>
    <property type="evidence" value="ECO:0007669"/>
    <property type="project" value="UniProtKB-UniRule"/>
</dbReference>
<dbReference type="InterPro" id="IPR054594">
    <property type="entry name" value="Lon_lid"/>
</dbReference>
<organism evidence="18 19">
    <name type="scientific">Candidatus Collierbacteria bacterium RIFOXYA2_FULL_46_10</name>
    <dbReference type="NCBI Taxonomy" id="1817726"/>
    <lineage>
        <taxon>Bacteria</taxon>
        <taxon>Candidatus Collieribacteriota</taxon>
    </lineage>
</organism>
<dbReference type="CDD" id="cd19500">
    <property type="entry name" value="RecA-like_Lon"/>
    <property type="match status" value="1"/>
</dbReference>
<dbReference type="GO" id="GO:0005737">
    <property type="term" value="C:cytoplasm"/>
    <property type="evidence" value="ECO:0007669"/>
    <property type="project" value="UniProtKB-SubCell"/>
</dbReference>
<dbReference type="PROSITE" id="PS51786">
    <property type="entry name" value="LON_PROTEOLYTIC"/>
    <property type="match status" value="1"/>
</dbReference>
<evidence type="ECO:0000256" key="1">
    <source>
        <dbReference type="ARBA" id="ARBA00004496"/>
    </source>
</evidence>
<dbReference type="Proteomes" id="UP000176191">
    <property type="component" value="Unassembled WGS sequence"/>
</dbReference>
<feature type="domain" description="Lon proteolytic" evidence="16">
    <location>
        <begin position="608"/>
        <end position="788"/>
    </location>
</feature>
<comment type="induction">
    <text evidence="10">By heat shock.</text>
</comment>
<evidence type="ECO:0000256" key="9">
    <source>
        <dbReference type="ARBA" id="ARBA00050665"/>
    </source>
</evidence>
<evidence type="ECO:0000256" key="5">
    <source>
        <dbReference type="ARBA" id="ARBA00022801"/>
    </source>
</evidence>
<evidence type="ECO:0000256" key="7">
    <source>
        <dbReference type="ARBA" id="ARBA00022840"/>
    </source>
</evidence>
<keyword evidence="4 10" id="KW-0547">Nucleotide-binding</keyword>
<evidence type="ECO:0000256" key="4">
    <source>
        <dbReference type="ARBA" id="ARBA00022741"/>
    </source>
</evidence>
<evidence type="ECO:0000256" key="14">
    <source>
        <dbReference type="PROSITE-ProRule" id="PRU01122"/>
    </source>
</evidence>
<dbReference type="GO" id="GO:0016887">
    <property type="term" value="F:ATP hydrolysis activity"/>
    <property type="evidence" value="ECO:0007669"/>
    <property type="project" value="UniProtKB-UniRule"/>
</dbReference>
<dbReference type="GO" id="GO:0005524">
    <property type="term" value="F:ATP binding"/>
    <property type="evidence" value="ECO:0007669"/>
    <property type="project" value="UniProtKB-UniRule"/>
</dbReference>
<keyword evidence="5 10" id="KW-0378">Hydrolase</keyword>
<dbReference type="Gene3D" id="2.30.130.40">
    <property type="entry name" value="LON domain-like"/>
    <property type="match status" value="1"/>
</dbReference>
<dbReference type="Gene3D" id="3.30.230.10">
    <property type="match status" value="1"/>
</dbReference>
<evidence type="ECO:0000256" key="10">
    <source>
        <dbReference type="HAMAP-Rule" id="MF_01973"/>
    </source>
</evidence>
<evidence type="ECO:0000256" key="13">
    <source>
        <dbReference type="PIRSR" id="PIRSR001174-2"/>
    </source>
</evidence>
<feature type="binding site" evidence="10 13">
    <location>
        <begin position="373"/>
        <end position="380"/>
    </location>
    <ligand>
        <name>ATP</name>
        <dbReference type="ChEBI" id="CHEBI:30616"/>
    </ligand>
</feature>
<keyword evidence="7 10" id="KW-0067">ATP-binding</keyword>
<dbReference type="InterPro" id="IPR008269">
    <property type="entry name" value="Lon_proteolytic"/>
</dbReference>
<dbReference type="SUPFAM" id="SSF88697">
    <property type="entry name" value="PUA domain-like"/>
    <property type="match status" value="1"/>
</dbReference>
<dbReference type="PRINTS" id="PR00830">
    <property type="entry name" value="ENDOLAPTASE"/>
</dbReference>
<dbReference type="Gene3D" id="1.20.5.5270">
    <property type="match status" value="1"/>
</dbReference>
<dbReference type="Gene3D" id="1.20.58.1480">
    <property type="match status" value="1"/>
</dbReference>
<dbReference type="InterPro" id="IPR003593">
    <property type="entry name" value="AAA+_ATPase"/>
</dbReference>
<dbReference type="GO" id="GO:0004176">
    <property type="term" value="F:ATP-dependent peptidase activity"/>
    <property type="evidence" value="ECO:0007669"/>
    <property type="project" value="UniProtKB-UniRule"/>
</dbReference>
<keyword evidence="2 10" id="KW-0963">Cytoplasm</keyword>
<dbReference type="EC" id="3.4.21.53" evidence="10 11"/>
<dbReference type="NCBIfam" id="TIGR00763">
    <property type="entry name" value="lon"/>
    <property type="match status" value="1"/>
</dbReference>
<dbReference type="InterPro" id="IPR027065">
    <property type="entry name" value="Lon_Prtase"/>
</dbReference>
<evidence type="ECO:0000256" key="8">
    <source>
        <dbReference type="ARBA" id="ARBA00023016"/>
    </source>
</evidence>
<keyword evidence="8 10" id="KW-0346">Stress response</keyword>
<dbReference type="PIRSF" id="PIRSF001174">
    <property type="entry name" value="Lon_proteas"/>
    <property type="match status" value="1"/>
</dbReference>
<dbReference type="InterPro" id="IPR015947">
    <property type="entry name" value="PUA-like_sf"/>
</dbReference>
<dbReference type="Pfam" id="PF00004">
    <property type="entry name" value="AAA"/>
    <property type="match status" value="1"/>
</dbReference>
<reference evidence="18 19" key="1">
    <citation type="journal article" date="2016" name="Nat. Commun.">
        <title>Thousands of microbial genomes shed light on interconnected biogeochemical processes in an aquifer system.</title>
        <authorList>
            <person name="Anantharaman K."/>
            <person name="Brown C.T."/>
            <person name="Hug L.A."/>
            <person name="Sharon I."/>
            <person name="Castelle C.J."/>
            <person name="Probst A.J."/>
            <person name="Thomas B.C."/>
            <person name="Singh A."/>
            <person name="Wilkins M.J."/>
            <person name="Karaoz U."/>
            <person name="Brodie E.L."/>
            <person name="Williams K.H."/>
            <person name="Hubbard S.S."/>
            <person name="Banfield J.F."/>
        </authorList>
    </citation>
    <scope>NUCLEOTIDE SEQUENCE [LARGE SCALE GENOMIC DNA]</scope>
</reference>
<dbReference type="Pfam" id="PF22667">
    <property type="entry name" value="Lon_lid"/>
    <property type="match status" value="1"/>
</dbReference>
<protein>
    <recommendedName>
        <fullName evidence="10 11">Lon protease</fullName>
        <ecNumber evidence="10 11">3.4.21.53</ecNumber>
    </recommendedName>
    <alternativeName>
        <fullName evidence="10">ATP-dependent protease La</fullName>
    </alternativeName>
</protein>
<dbReference type="InterPro" id="IPR003959">
    <property type="entry name" value="ATPase_AAA_core"/>
</dbReference>
<evidence type="ECO:0000256" key="12">
    <source>
        <dbReference type="PIRSR" id="PIRSR001174-1"/>
    </source>
</evidence>
<evidence type="ECO:0000256" key="11">
    <source>
        <dbReference type="PIRNR" id="PIRNR001174"/>
    </source>
</evidence>
<dbReference type="SUPFAM" id="SSF54211">
    <property type="entry name" value="Ribosomal protein S5 domain 2-like"/>
    <property type="match status" value="1"/>
</dbReference>
<keyword evidence="3 10" id="KW-0645">Protease</keyword>
<comment type="subcellular location">
    <subcellularLocation>
        <location evidence="1 10 11">Cytoplasm</location>
    </subcellularLocation>
</comment>
<dbReference type="Pfam" id="PF05362">
    <property type="entry name" value="Lon_C"/>
    <property type="match status" value="1"/>
</dbReference>
<dbReference type="InterPro" id="IPR027543">
    <property type="entry name" value="Lon_bac"/>
</dbReference>
<comment type="catalytic activity">
    <reaction evidence="9 10 11 14">
        <text>Hydrolysis of proteins in presence of ATP.</text>
        <dbReference type="EC" id="3.4.21.53"/>
    </reaction>
</comment>
<sequence>MTKTIFHSLLPVKKLPTHIVPLVPVRGVVVFPTNELVLTFGRRQSQQAVTSALTTPQKLIVIFTQKDADLENPALTDLYPVGTLCSVERTLKSDNELNALVRGIARVKFVRVIQESPLQLVEVEELPEQIELDAETEALAHHLTQELRTAVNLGKSIEFINFMRLMAGVSASELADQISVTLNVQVDERQKLLAELNLKKRLFAVNDYLAKELKVLEIEKNIASKTQEKFSKHMKETVLRERLATIKAELGENDPEEQELDDLSLAISQLKLPKKDQAKLQKEFTRLERMSAHNPESSYLRTWIETVLEMPWNKFSPDRVSLQTAEKVLNEDHYGLTDVKERILEYLSVMKLKKAAAKNKEGVALPTILCFVGPPGVGKTSLGQSIARSLKRKFVKVSLGGIRDEAEIRGHRKTYIGAMPGRIVEGMQRAGSMNPVFMLDEIDKVGADFRGDPSAALLEALDPEQNKAFSDHYLEIPLDLSQVMFICTANVLDTIPPALRDRLEIIRFNSYTRAEKFHIAKKYLLPKVITKNALTASVLKLSDTILKTIIAGYTREAGVRSLERELAKIARKVARQLASGKKLHSLSLPTLSRYLGPLKFTSTIAEKKNPVGMATGLAWTSIGGEILFIEVGVMPGSGKITLTGQLGDVMKESAQAAYSYIRSHFKELGLKNDFYKSIDVHVHVPEGSVPKDGPSAGVTLVTALISALTKKAVRKNLGMTGEITLRGRVLEIGGLKEKVIAAHTAGLRSIIYPASNTKDLEKIPAEIKTDLTFHPVENISEVLSLALV</sequence>
<keyword evidence="6 10" id="KW-0720">Serine protease</keyword>
<evidence type="ECO:0000256" key="6">
    <source>
        <dbReference type="ARBA" id="ARBA00022825"/>
    </source>
</evidence>
<comment type="similarity">
    <text evidence="10 11 14 15">Belongs to the peptidase S16 family.</text>
</comment>
<dbReference type="InterPro" id="IPR003111">
    <property type="entry name" value="Lon_prtase_N"/>
</dbReference>
<gene>
    <name evidence="10" type="primary">lon</name>
    <name evidence="18" type="ORF">A2228_03320</name>
</gene>
<dbReference type="Gene3D" id="1.10.8.60">
    <property type="match status" value="1"/>
</dbReference>
<dbReference type="PANTHER" id="PTHR10046">
    <property type="entry name" value="ATP DEPENDENT LON PROTEASE FAMILY MEMBER"/>
    <property type="match status" value="1"/>
</dbReference>
<dbReference type="GO" id="GO:0034605">
    <property type="term" value="P:cellular response to heat"/>
    <property type="evidence" value="ECO:0007669"/>
    <property type="project" value="UniProtKB-UniRule"/>
</dbReference>
<evidence type="ECO:0000256" key="3">
    <source>
        <dbReference type="ARBA" id="ARBA00022670"/>
    </source>
</evidence>
<feature type="active site" evidence="10 12">
    <location>
        <position position="695"/>
    </location>
</feature>
<dbReference type="InterPro" id="IPR014721">
    <property type="entry name" value="Ribsml_uS5_D2-typ_fold_subgr"/>
</dbReference>
<evidence type="ECO:0000259" key="16">
    <source>
        <dbReference type="PROSITE" id="PS51786"/>
    </source>
</evidence>
<dbReference type="FunFam" id="3.40.50.300:FF:000021">
    <property type="entry name" value="Lon protease homolog"/>
    <property type="match status" value="1"/>
</dbReference>
<evidence type="ECO:0000256" key="15">
    <source>
        <dbReference type="RuleBase" id="RU000591"/>
    </source>
</evidence>
<comment type="caution">
    <text evidence="18">The sequence shown here is derived from an EMBL/GenBank/DDBJ whole genome shotgun (WGS) entry which is preliminary data.</text>
</comment>
<evidence type="ECO:0000313" key="18">
    <source>
        <dbReference type="EMBL" id="OGD74860.1"/>
    </source>
</evidence>
<dbReference type="InterPro" id="IPR004815">
    <property type="entry name" value="Lon_bac/euk-typ"/>
</dbReference>
<comment type="subunit">
    <text evidence="10 11">Homohexamer. Organized in a ring with a central cavity.</text>
</comment>
<dbReference type="GO" id="GO:0006515">
    <property type="term" value="P:protein quality control for misfolded or incompletely synthesized proteins"/>
    <property type="evidence" value="ECO:0007669"/>
    <property type="project" value="UniProtKB-UniRule"/>
</dbReference>
<evidence type="ECO:0000259" key="17">
    <source>
        <dbReference type="PROSITE" id="PS51787"/>
    </source>
</evidence>
<proteinExistence type="evidence at transcript level"/>